<name>A0A8S5V3B3_9CAUD</name>
<organism evidence="1">
    <name type="scientific">Siphoviridae sp. ctt0c4</name>
    <dbReference type="NCBI Taxonomy" id="2825702"/>
    <lineage>
        <taxon>Viruses</taxon>
        <taxon>Duplodnaviria</taxon>
        <taxon>Heunggongvirae</taxon>
        <taxon>Uroviricota</taxon>
        <taxon>Caudoviricetes</taxon>
    </lineage>
</organism>
<accession>A0A8S5V3B3</accession>
<sequence>MGNFKNFRSYVAYRFARPFKRFYGFAKRRISRKQRIMSLLSLSNLKPDAVMAMSQDERALLDAFAKLIVPSHLVTRKGRVIRAIPQLEDVELWQMIEARRAETAIDRIKGWCGYVPETVADMIKLSKFIETEFHRADQLEAALLPRGGGKADTSPIAEAKNILGMVQMTAELMSCSFEEAKKINYSDAILAISRRHDEVERMKTKTK</sequence>
<proteinExistence type="predicted"/>
<protein>
    <submittedName>
        <fullName evidence="1">Uncharacterized protein</fullName>
    </submittedName>
</protein>
<reference evidence="1" key="1">
    <citation type="journal article" date="2021" name="Proc. Natl. Acad. Sci. U.S.A.">
        <title>A Catalog of Tens of Thousands of Viruses from Human Metagenomes Reveals Hidden Associations with Chronic Diseases.</title>
        <authorList>
            <person name="Tisza M.J."/>
            <person name="Buck C.B."/>
        </authorList>
    </citation>
    <scope>NUCLEOTIDE SEQUENCE</scope>
    <source>
        <strain evidence="1">Ctt0c4</strain>
    </source>
</reference>
<dbReference type="EMBL" id="BK016188">
    <property type="protein sequence ID" value="DAG01180.1"/>
    <property type="molecule type" value="Genomic_DNA"/>
</dbReference>
<evidence type="ECO:0000313" key="1">
    <source>
        <dbReference type="EMBL" id="DAG01180.1"/>
    </source>
</evidence>